<evidence type="ECO:0000313" key="10">
    <source>
        <dbReference type="Proteomes" id="UP001066276"/>
    </source>
</evidence>
<dbReference type="AlphaFoldDB" id="A0AAV7MPI2"/>
<evidence type="ECO:0000256" key="1">
    <source>
        <dbReference type="ARBA" id="ARBA00022679"/>
    </source>
</evidence>
<dbReference type="InterPro" id="IPR032549">
    <property type="entry name" value="DUF4939"/>
</dbReference>
<dbReference type="Proteomes" id="UP001066276">
    <property type="component" value="Chromosome 9"/>
</dbReference>
<protein>
    <recommendedName>
        <fullName evidence="11">Reverse transcriptase RNase H-like domain-containing protein</fullName>
    </recommendedName>
</protein>
<evidence type="ECO:0000259" key="7">
    <source>
        <dbReference type="Pfam" id="PF16297"/>
    </source>
</evidence>
<name>A0AAV7MPI2_PLEWA</name>
<keyword evidence="4" id="KW-0255">Endonuclease</keyword>
<keyword evidence="6" id="KW-0695">RNA-directed DNA polymerase</keyword>
<evidence type="ECO:0000256" key="2">
    <source>
        <dbReference type="ARBA" id="ARBA00022695"/>
    </source>
</evidence>
<dbReference type="EMBL" id="JANPWB010000013">
    <property type="protein sequence ID" value="KAJ1105074.1"/>
    <property type="molecule type" value="Genomic_DNA"/>
</dbReference>
<evidence type="ECO:0008006" key="11">
    <source>
        <dbReference type="Google" id="ProtNLM"/>
    </source>
</evidence>
<keyword evidence="5" id="KW-0378">Hydrolase</keyword>
<reference evidence="9" key="1">
    <citation type="journal article" date="2022" name="bioRxiv">
        <title>Sequencing and chromosome-scale assembly of the giantPleurodeles waltlgenome.</title>
        <authorList>
            <person name="Brown T."/>
            <person name="Elewa A."/>
            <person name="Iarovenko S."/>
            <person name="Subramanian E."/>
            <person name="Araus A.J."/>
            <person name="Petzold A."/>
            <person name="Susuki M."/>
            <person name="Suzuki K.-i.T."/>
            <person name="Hayashi T."/>
            <person name="Toyoda A."/>
            <person name="Oliveira C."/>
            <person name="Osipova E."/>
            <person name="Leigh N.D."/>
            <person name="Simon A."/>
            <person name="Yun M.H."/>
        </authorList>
    </citation>
    <scope>NUCLEOTIDE SEQUENCE</scope>
    <source>
        <strain evidence="9">20211129_DDA</strain>
        <tissue evidence="9">Liver</tissue>
    </source>
</reference>
<keyword evidence="2" id="KW-0548">Nucleotidyltransferase</keyword>
<dbReference type="CDD" id="cd09274">
    <property type="entry name" value="RNase_HI_RT_Ty3"/>
    <property type="match status" value="1"/>
</dbReference>
<keyword evidence="10" id="KW-1185">Reference proteome</keyword>
<dbReference type="InterPro" id="IPR041373">
    <property type="entry name" value="RT_RNaseH"/>
</dbReference>
<evidence type="ECO:0000256" key="6">
    <source>
        <dbReference type="ARBA" id="ARBA00022918"/>
    </source>
</evidence>
<evidence type="ECO:0000259" key="8">
    <source>
        <dbReference type="Pfam" id="PF17917"/>
    </source>
</evidence>
<evidence type="ECO:0000256" key="4">
    <source>
        <dbReference type="ARBA" id="ARBA00022759"/>
    </source>
</evidence>
<keyword evidence="1" id="KW-0808">Transferase</keyword>
<dbReference type="Pfam" id="PF17917">
    <property type="entry name" value="RT_RNaseH"/>
    <property type="match status" value="1"/>
</dbReference>
<feature type="domain" description="DUF4939" evidence="7">
    <location>
        <begin position="33"/>
        <end position="114"/>
    </location>
</feature>
<dbReference type="GO" id="GO:0004519">
    <property type="term" value="F:endonuclease activity"/>
    <property type="evidence" value="ECO:0007669"/>
    <property type="project" value="UniProtKB-KW"/>
</dbReference>
<organism evidence="9 10">
    <name type="scientific">Pleurodeles waltl</name>
    <name type="common">Iberian ribbed newt</name>
    <dbReference type="NCBI Taxonomy" id="8319"/>
    <lineage>
        <taxon>Eukaryota</taxon>
        <taxon>Metazoa</taxon>
        <taxon>Chordata</taxon>
        <taxon>Craniata</taxon>
        <taxon>Vertebrata</taxon>
        <taxon>Euteleostomi</taxon>
        <taxon>Amphibia</taxon>
        <taxon>Batrachia</taxon>
        <taxon>Caudata</taxon>
        <taxon>Salamandroidea</taxon>
        <taxon>Salamandridae</taxon>
        <taxon>Pleurodelinae</taxon>
        <taxon>Pleurodeles</taxon>
    </lineage>
</organism>
<dbReference type="SUPFAM" id="SSF56672">
    <property type="entry name" value="DNA/RNA polymerases"/>
    <property type="match status" value="1"/>
</dbReference>
<dbReference type="Gene3D" id="3.10.20.370">
    <property type="match status" value="1"/>
</dbReference>
<sequence>MAGTWSQFDDGRLSTPEQYAINWRQKCKNPALSKQPPPERFSGDPLKAQSFLVQVELHFTCRPNTFPDAQSKVAFVLSYLSGDAATWAIPLVHKNSPLLYNWRNSVCEFERVFDRRTVTQSADHELLDLRQGNQDLLSYLANFNRLAAETSWPEEKQPVLFYKGLKEELKDILAQIDPQPTDCQELINLVLRLDHRLAERKGTRKKIEKYSWRVHDNRDSRTPKERTPEPMEIGTIRRPLTKDEKDLRRKNIQCLYCGRKVLTHPDANQPFIVEADASDVAIGAVLSQRNKDTGQLHPVAYISRKLNKTKQNYVIAEKELLAIRDAFKEWRHHLLGAKYTVTVYTDHRNLQFMSSARLLTPRQLRWMLFFAEFDFVVTFRPGKDNRKADALSRQESTTLPAFQASRAIIAPDKVLCIIKTEDFFEEIRNSFTVEKWQTWAQADPKRSIKQGLPFHDARLFVPTTKLRKIVFH</sequence>
<evidence type="ECO:0000313" key="9">
    <source>
        <dbReference type="EMBL" id="KAJ1105074.1"/>
    </source>
</evidence>
<evidence type="ECO:0000256" key="5">
    <source>
        <dbReference type="ARBA" id="ARBA00022801"/>
    </source>
</evidence>
<evidence type="ECO:0000256" key="3">
    <source>
        <dbReference type="ARBA" id="ARBA00022722"/>
    </source>
</evidence>
<comment type="caution">
    <text evidence="9">The sequence shown here is derived from an EMBL/GenBank/DDBJ whole genome shotgun (WGS) entry which is preliminary data.</text>
</comment>
<accession>A0AAV7MPI2</accession>
<dbReference type="GO" id="GO:0003964">
    <property type="term" value="F:RNA-directed DNA polymerase activity"/>
    <property type="evidence" value="ECO:0007669"/>
    <property type="project" value="UniProtKB-KW"/>
</dbReference>
<proteinExistence type="predicted"/>
<dbReference type="PANTHER" id="PTHR34072:SF52">
    <property type="entry name" value="RIBONUCLEASE H"/>
    <property type="match status" value="1"/>
</dbReference>
<keyword evidence="3" id="KW-0540">Nuclease</keyword>
<dbReference type="Pfam" id="PF16297">
    <property type="entry name" value="DUF4939"/>
    <property type="match status" value="1"/>
</dbReference>
<dbReference type="InterPro" id="IPR043502">
    <property type="entry name" value="DNA/RNA_pol_sf"/>
</dbReference>
<dbReference type="PANTHER" id="PTHR34072">
    <property type="entry name" value="ENZYMATIC POLYPROTEIN-RELATED"/>
    <property type="match status" value="1"/>
</dbReference>
<dbReference type="GO" id="GO:0016787">
    <property type="term" value="F:hydrolase activity"/>
    <property type="evidence" value="ECO:0007669"/>
    <property type="project" value="UniProtKB-KW"/>
</dbReference>
<feature type="domain" description="Reverse transcriptase RNase H-like" evidence="8">
    <location>
        <begin position="266"/>
        <end position="373"/>
    </location>
</feature>
<dbReference type="FunFam" id="3.10.20.370:FF:000003">
    <property type="entry name" value="Transposon Tf2-6 polyprotein"/>
    <property type="match status" value="1"/>
</dbReference>
<gene>
    <name evidence="9" type="ORF">NDU88_002482</name>
</gene>